<organism evidence="5 6">
    <name type="scientific">Martelella alba</name>
    <dbReference type="NCBI Taxonomy" id="2590451"/>
    <lineage>
        <taxon>Bacteria</taxon>
        <taxon>Pseudomonadati</taxon>
        <taxon>Pseudomonadota</taxon>
        <taxon>Alphaproteobacteria</taxon>
        <taxon>Hyphomicrobiales</taxon>
        <taxon>Aurantimonadaceae</taxon>
        <taxon>Martelella</taxon>
    </lineage>
</organism>
<comment type="caution">
    <text evidence="5">The sequence shown here is derived from an EMBL/GenBank/DDBJ whole genome shotgun (WGS) entry which is preliminary data.</text>
</comment>
<feature type="transmembrane region" description="Helical" evidence="4">
    <location>
        <begin position="356"/>
        <end position="373"/>
    </location>
</feature>
<sequence length="430" mass="45597">MFASLISITSLMFSTFLMMVGYGLMNYLIPVRSVAEGWSPFLISMTATGYTLFFTLSCVLTPMLVARVGHVRVFGALITLLTVSILASSLYVHWQAWLLLRGMAGFAIAGCYLIIESWLNERVTNETRGTIFAVYMIVALVGPILGQYLVPLGDPNTTVLFIVCGIIFSIAILPTALSTAQSPAPIAHVEFGLKKLYRRSPAAFVGAILAGILSGTWSGLGGVYTTNSGLSTGQGATLLAFVLAGGALAQIPIGRISDRLDRRYLMIACGVVGTVVSVLMIILGGLSLPVLYGLAFLVGSMLYPIYSLNVAHANDRADPTEYLTISSSMMILYGFGTVAGPPVAGGAMQLVGPSGLLWYLAIGFAAYAGYTAWRVWKGNPGVAPEERSDFYPISLPLRGTDPAGSIAVDYSEEIPEPPVATDITDNGTNG</sequence>
<feature type="transmembrane region" description="Helical" evidence="4">
    <location>
        <begin position="131"/>
        <end position="150"/>
    </location>
</feature>
<evidence type="ECO:0000256" key="1">
    <source>
        <dbReference type="ARBA" id="ARBA00022692"/>
    </source>
</evidence>
<keyword evidence="3 4" id="KW-0472">Membrane</keyword>
<keyword evidence="1 4" id="KW-0812">Transmembrane</keyword>
<keyword evidence="2 4" id="KW-1133">Transmembrane helix</keyword>
<evidence type="ECO:0000256" key="2">
    <source>
        <dbReference type="ARBA" id="ARBA00022989"/>
    </source>
</evidence>
<dbReference type="InterPro" id="IPR047200">
    <property type="entry name" value="MFS_YcaD-like"/>
</dbReference>
<dbReference type="InterPro" id="IPR011701">
    <property type="entry name" value="MFS"/>
</dbReference>
<gene>
    <name evidence="5" type="ORF">FJU08_13880</name>
</gene>
<feature type="transmembrane region" description="Helical" evidence="4">
    <location>
        <begin position="7"/>
        <end position="29"/>
    </location>
</feature>
<dbReference type="SUPFAM" id="SSF103473">
    <property type="entry name" value="MFS general substrate transporter"/>
    <property type="match status" value="1"/>
</dbReference>
<reference evidence="5 6" key="1">
    <citation type="submission" date="2019-06" db="EMBL/GenBank/DDBJ databases">
        <authorList>
            <person name="Li M."/>
        </authorList>
    </citation>
    <scope>NUCLEOTIDE SEQUENCE [LARGE SCALE GENOMIC DNA]</scope>
    <source>
        <strain evidence="5 6">BGMRC2036</strain>
    </source>
</reference>
<feature type="transmembrane region" description="Helical" evidence="4">
    <location>
        <begin position="322"/>
        <end position="344"/>
    </location>
</feature>
<dbReference type="EMBL" id="VHLG01000009">
    <property type="protein sequence ID" value="TPW29524.1"/>
    <property type="molecule type" value="Genomic_DNA"/>
</dbReference>
<dbReference type="GO" id="GO:0022857">
    <property type="term" value="F:transmembrane transporter activity"/>
    <property type="evidence" value="ECO:0007669"/>
    <property type="project" value="InterPro"/>
</dbReference>
<dbReference type="RefSeq" id="WP_141149718.1">
    <property type="nucleotide sequence ID" value="NZ_VHLG01000009.1"/>
</dbReference>
<proteinExistence type="predicted"/>
<feature type="transmembrane region" description="Helical" evidence="4">
    <location>
        <begin position="73"/>
        <end position="92"/>
    </location>
</feature>
<name>A0A506U8V7_9HYPH</name>
<feature type="transmembrane region" description="Helical" evidence="4">
    <location>
        <begin position="156"/>
        <end position="180"/>
    </location>
</feature>
<feature type="transmembrane region" description="Helical" evidence="4">
    <location>
        <begin position="236"/>
        <end position="253"/>
    </location>
</feature>
<dbReference type="PANTHER" id="PTHR23521">
    <property type="entry name" value="TRANSPORTER MFS SUPERFAMILY"/>
    <property type="match status" value="1"/>
</dbReference>
<dbReference type="Gene3D" id="1.20.1250.20">
    <property type="entry name" value="MFS general substrate transporter like domains"/>
    <property type="match status" value="2"/>
</dbReference>
<feature type="transmembrane region" description="Helical" evidence="4">
    <location>
        <begin position="201"/>
        <end position="224"/>
    </location>
</feature>
<dbReference type="AlphaFoldDB" id="A0A506U8V7"/>
<dbReference type="InterPro" id="IPR036259">
    <property type="entry name" value="MFS_trans_sf"/>
</dbReference>
<feature type="transmembrane region" description="Helical" evidence="4">
    <location>
        <begin position="265"/>
        <end position="284"/>
    </location>
</feature>
<evidence type="ECO:0000313" key="5">
    <source>
        <dbReference type="EMBL" id="TPW29524.1"/>
    </source>
</evidence>
<dbReference type="OrthoDB" id="9810614at2"/>
<feature type="transmembrane region" description="Helical" evidence="4">
    <location>
        <begin position="290"/>
        <end position="310"/>
    </location>
</feature>
<feature type="transmembrane region" description="Helical" evidence="4">
    <location>
        <begin position="41"/>
        <end position="66"/>
    </location>
</feature>
<evidence type="ECO:0000256" key="3">
    <source>
        <dbReference type="ARBA" id="ARBA00023136"/>
    </source>
</evidence>
<dbReference type="PANTHER" id="PTHR23521:SF3">
    <property type="entry name" value="MFS TRANSPORTER"/>
    <property type="match status" value="1"/>
</dbReference>
<dbReference type="Pfam" id="PF07690">
    <property type="entry name" value="MFS_1"/>
    <property type="match status" value="1"/>
</dbReference>
<dbReference type="Proteomes" id="UP000318801">
    <property type="component" value="Unassembled WGS sequence"/>
</dbReference>
<evidence type="ECO:0000313" key="6">
    <source>
        <dbReference type="Proteomes" id="UP000318801"/>
    </source>
</evidence>
<feature type="transmembrane region" description="Helical" evidence="4">
    <location>
        <begin position="98"/>
        <end position="119"/>
    </location>
</feature>
<dbReference type="GO" id="GO:0005886">
    <property type="term" value="C:plasma membrane"/>
    <property type="evidence" value="ECO:0007669"/>
    <property type="project" value="TreeGrafter"/>
</dbReference>
<evidence type="ECO:0000256" key="4">
    <source>
        <dbReference type="SAM" id="Phobius"/>
    </source>
</evidence>
<keyword evidence="6" id="KW-1185">Reference proteome</keyword>
<accession>A0A506U8V7</accession>
<protein>
    <submittedName>
        <fullName evidence="5">MFS transporter</fullName>
    </submittedName>
</protein>
<dbReference type="CDD" id="cd17477">
    <property type="entry name" value="MFS_YcaD_like"/>
    <property type="match status" value="1"/>
</dbReference>